<dbReference type="AlphaFoldDB" id="A0A2U2DXL5"/>
<dbReference type="Proteomes" id="UP000245252">
    <property type="component" value="Unassembled WGS sequence"/>
</dbReference>
<reference evidence="3 4" key="1">
    <citation type="submission" date="2018-05" db="EMBL/GenBank/DDBJ databases">
        <title>The draft genome of strain NS-104.</title>
        <authorList>
            <person name="Hang P."/>
            <person name="Jiang J."/>
        </authorList>
    </citation>
    <scope>NUCLEOTIDE SEQUENCE [LARGE SCALE GENOMIC DNA]</scope>
    <source>
        <strain evidence="3 4">NS-104</strain>
    </source>
</reference>
<feature type="signal peptide" evidence="1">
    <location>
        <begin position="1"/>
        <end position="20"/>
    </location>
</feature>
<dbReference type="InterPro" id="IPR028250">
    <property type="entry name" value="DsbDN"/>
</dbReference>
<dbReference type="OrthoDB" id="9811036at2"/>
<comment type="caution">
    <text evidence="3">The sequence shown here is derived from an EMBL/GenBank/DDBJ whole genome shotgun (WGS) entry which is preliminary data.</text>
</comment>
<evidence type="ECO:0000313" key="4">
    <source>
        <dbReference type="Proteomes" id="UP000245252"/>
    </source>
</evidence>
<keyword evidence="1" id="KW-0732">Signal</keyword>
<proteinExistence type="predicted"/>
<dbReference type="Pfam" id="PF11412">
    <property type="entry name" value="DsbD_N"/>
    <property type="match status" value="1"/>
</dbReference>
<sequence>MAGIFGIAALAGVIAGPATAAMTAWAESEGGRVRLIALPADADGKISAALQIEPAPGWITYWREPGDSGIPPHISITPDSNVTLAGIAYPVPKHIEAGSLRDFGYDGPVAFPLDLTLASADAEPRFDAQVFIGLCKNICIPFQADFSLTLPKAAQSAAQEAMIIETARASLPEAPGADFAVTGSGLAADHKALHLSLTLPEGGDFPEIIVTGPAGYVFTEQQNARREANTFSTDIVIPKLPKRFKAETARWGLLVKSGRRAMETTLAFE</sequence>
<accession>A0A2U2DXL5</accession>
<dbReference type="RefSeq" id="WP_109456581.1">
    <property type="nucleotide sequence ID" value="NZ_QFBC01000001.1"/>
</dbReference>
<dbReference type="EMBL" id="QFBC01000001">
    <property type="protein sequence ID" value="PWE58065.1"/>
    <property type="molecule type" value="Genomic_DNA"/>
</dbReference>
<feature type="domain" description="Thiol:disulfide interchange protein DsbD N-terminal" evidence="2">
    <location>
        <begin position="42"/>
        <end position="149"/>
    </location>
</feature>
<name>A0A2U2DXL5_9HYPH</name>
<gene>
    <name evidence="3" type="ORF">DEM27_02435</name>
</gene>
<evidence type="ECO:0000256" key="1">
    <source>
        <dbReference type="SAM" id="SignalP"/>
    </source>
</evidence>
<organism evidence="3 4">
    <name type="scientific">Metarhizobium album</name>
    <dbReference type="NCBI Taxonomy" id="2182425"/>
    <lineage>
        <taxon>Bacteria</taxon>
        <taxon>Pseudomonadati</taxon>
        <taxon>Pseudomonadota</taxon>
        <taxon>Alphaproteobacteria</taxon>
        <taxon>Hyphomicrobiales</taxon>
        <taxon>Rhizobiaceae</taxon>
        <taxon>Metarhizobium</taxon>
    </lineage>
</organism>
<evidence type="ECO:0000259" key="2">
    <source>
        <dbReference type="Pfam" id="PF11412"/>
    </source>
</evidence>
<evidence type="ECO:0000313" key="3">
    <source>
        <dbReference type="EMBL" id="PWE58065.1"/>
    </source>
</evidence>
<keyword evidence="4" id="KW-1185">Reference proteome</keyword>
<feature type="chain" id="PRO_5015440603" evidence="1">
    <location>
        <begin position="21"/>
        <end position="269"/>
    </location>
</feature>
<protein>
    <submittedName>
        <fullName evidence="3">Cytochrome C biogenesis protein</fullName>
    </submittedName>
</protein>